<accession>A0A8I6S178</accession>
<evidence type="ECO:0000256" key="1">
    <source>
        <dbReference type="ARBA" id="ARBA00001946"/>
    </source>
</evidence>
<dbReference type="GeneID" id="106670457"/>
<dbReference type="FunFam" id="3.90.80.10:FF:000004">
    <property type="entry name" value="Inorganic pyrophosphatase"/>
    <property type="match status" value="1"/>
</dbReference>
<keyword evidence="6" id="KW-0479">Metal-binding</keyword>
<keyword evidence="8" id="KW-0460">Magnesium</keyword>
<evidence type="ECO:0000256" key="3">
    <source>
        <dbReference type="ARBA" id="ARBA00006220"/>
    </source>
</evidence>
<evidence type="ECO:0000256" key="5">
    <source>
        <dbReference type="ARBA" id="ARBA00022490"/>
    </source>
</evidence>
<dbReference type="EnsemblMetazoa" id="XM_014400825.2">
    <property type="protein sequence ID" value="XP_014256311.1"/>
    <property type="gene ID" value="LOC106670457"/>
</dbReference>
<evidence type="ECO:0000313" key="11">
    <source>
        <dbReference type="EnsemblMetazoa" id="XP_014256311.1"/>
    </source>
</evidence>
<dbReference type="CDD" id="cd00412">
    <property type="entry name" value="pyrophosphatase"/>
    <property type="match status" value="1"/>
</dbReference>
<dbReference type="Proteomes" id="UP000494040">
    <property type="component" value="Unassembled WGS sequence"/>
</dbReference>
<dbReference type="GO" id="GO:0006796">
    <property type="term" value="P:phosphate-containing compound metabolic process"/>
    <property type="evidence" value="ECO:0007669"/>
    <property type="project" value="InterPro"/>
</dbReference>
<evidence type="ECO:0000313" key="12">
    <source>
        <dbReference type="Proteomes" id="UP000494040"/>
    </source>
</evidence>
<evidence type="ECO:0000256" key="4">
    <source>
        <dbReference type="ARBA" id="ARBA00012146"/>
    </source>
</evidence>
<dbReference type="OMA" id="LYANEQK"/>
<dbReference type="EC" id="3.6.1.1" evidence="4"/>
<dbReference type="GO" id="GO:0005737">
    <property type="term" value="C:cytoplasm"/>
    <property type="evidence" value="ECO:0007669"/>
    <property type="project" value="UniProtKB-SubCell"/>
</dbReference>
<comment type="similarity">
    <text evidence="3">Belongs to the PPase family.</text>
</comment>
<keyword evidence="7" id="KW-0378">Hydrolase</keyword>
<reference evidence="11" key="1">
    <citation type="submission" date="2022-01" db="UniProtKB">
        <authorList>
            <consortium name="EnsemblMetazoa"/>
        </authorList>
    </citation>
    <scope>IDENTIFICATION</scope>
</reference>
<dbReference type="GO" id="GO:0000287">
    <property type="term" value="F:magnesium ion binding"/>
    <property type="evidence" value="ECO:0007669"/>
    <property type="project" value="InterPro"/>
</dbReference>
<dbReference type="CTD" id="37922"/>
<evidence type="ECO:0000256" key="8">
    <source>
        <dbReference type="ARBA" id="ARBA00022842"/>
    </source>
</evidence>
<evidence type="ECO:0000256" key="7">
    <source>
        <dbReference type="ARBA" id="ARBA00022801"/>
    </source>
</evidence>
<dbReference type="InterPro" id="IPR036649">
    <property type="entry name" value="Pyrophosphatase_sf"/>
</dbReference>
<keyword evidence="12" id="KW-1185">Reference proteome</keyword>
<evidence type="ECO:0000256" key="6">
    <source>
        <dbReference type="ARBA" id="ARBA00022723"/>
    </source>
</evidence>
<dbReference type="Gene3D" id="3.90.80.10">
    <property type="entry name" value="Inorganic pyrophosphatase"/>
    <property type="match status" value="1"/>
</dbReference>
<dbReference type="KEGG" id="clec:106670457"/>
<dbReference type="GO" id="GO:0004427">
    <property type="term" value="F:inorganic diphosphate phosphatase activity"/>
    <property type="evidence" value="ECO:0007669"/>
    <property type="project" value="UniProtKB-EC"/>
</dbReference>
<protein>
    <recommendedName>
        <fullName evidence="10">Inorganic pyrophosphatase</fullName>
        <ecNumber evidence="4">3.6.1.1</ecNumber>
    </recommendedName>
    <alternativeName>
        <fullName evidence="9">Pyrophosphate phospho-hydrolase</fullName>
    </alternativeName>
</protein>
<dbReference type="RefSeq" id="XP_014256311.1">
    <property type="nucleotide sequence ID" value="XM_014400825.2"/>
</dbReference>
<dbReference type="PANTHER" id="PTHR10286">
    <property type="entry name" value="INORGANIC PYROPHOSPHATASE"/>
    <property type="match status" value="1"/>
</dbReference>
<sequence>MKLFPHVLRYSYRTANWFFLDRLGRSHSTRLIHSIADRCTDKTYNMKYCVVQKGATNTLDYKIYFKNDSGFISPFHDIPVYSNEADCIVNMVVEIPRWSNAKMEITKNDPLNPIKQDVKNGKLRFVANCFPHHGYIWNYGAIPQTWENPNVNDEHTGFKGDNDPVDIMEIGQRIARRGEIMQVKVLGCLALIDEGETDWKIFGISTKDPLADSLKDISDVEKYCPGLLKASIEWLRTYKIPDGKPENQFAFGGEFKDKAFAHKIINETHKEWKCLMAKDEDKINLTNTTLGDTKTSLGRNEAEQIVNSNPNYSEGPPLDDIVGKWHFLHLK</sequence>
<dbReference type="PROSITE" id="PS00387">
    <property type="entry name" value="PPASE"/>
    <property type="match status" value="1"/>
</dbReference>
<evidence type="ECO:0000256" key="9">
    <source>
        <dbReference type="ARBA" id="ARBA00032535"/>
    </source>
</evidence>
<name>A0A8I6S178_CIMLE</name>
<comment type="subcellular location">
    <subcellularLocation>
        <location evidence="2">Cytoplasm</location>
    </subcellularLocation>
</comment>
<keyword evidence="5" id="KW-0963">Cytoplasm</keyword>
<evidence type="ECO:0000256" key="10">
    <source>
        <dbReference type="ARBA" id="ARBA00040300"/>
    </source>
</evidence>
<dbReference type="InterPro" id="IPR008162">
    <property type="entry name" value="Pyrophosphatase"/>
</dbReference>
<dbReference type="AlphaFoldDB" id="A0A8I6S178"/>
<dbReference type="Pfam" id="PF00719">
    <property type="entry name" value="Pyrophosphatase"/>
    <property type="match status" value="1"/>
</dbReference>
<dbReference type="OrthoDB" id="1608002at2759"/>
<organism evidence="11 12">
    <name type="scientific">Cimex lectularius</name>
    <name type="common">Bed bug</name>
    <name type="synonym">Acanthia lectularia</name>
    <dbReference type="NCBI Taxonomy" id="79782"/>
    <lineage>
        <taxon>Eukaryota</taxon>
        <taxon>Metazoa</taxon>
        <taxon>Ecdysozoa</taxon>
        <taxon>Arthropoda</taxon>
        <taxon>Hexapoda</taxon>
        <taxon>Insecta</taxon>
        <taxon>Pterygota</taxon>
        <taxon>Neoptera</taxon>
        <taxon>Paraneoptera</taxon>
        <taxon>Hemiptera</taxon>
        <taxon>Heteroptera</taxon>
        <taxon>Panheteroptera</taxon>
        <taxon>Cimicomorpha</taxon>
        <taxon>Cimicidae</taxon>
        <taxon>Cimex</taxon>
    </lineage>
</organism>
<evidence type="ECO:0000256" key="2">
    <source>
        <dbReference type="ARBA" id="ARBA00004496"/>
    </source>
</evidence>
<proteinExistence type="inferred from homology"/>
<dbReference type="SUPFAM" id="SSF50324">
    <property type="entry name" value="Inorganic pyrophosphatase"/>
    <property type="match status" value="1"/>
</dbReference>
<comment type="cofactor">
    <cofactor evidence="1">
        <name>Mg(2+)</name>
        <dbReference type="ChEBI" id="CHEBI:18420"/>
    </cofactor>
</comment>